<dbReference type="OrthoDB" id="340681at2759"/>
<accession>A0A9D5DCL8</accession>
<reference evidence="2" key="1">
    <citation type="submission" date="2021-03" db="EMBL/GenBank/DDBJ databases">
        <authorList>
            <person name="Li Z."/>
            <person name="Yang C."/>
        </authorList>
    </citation>
    <scope>NUCLEOTIDE SEQUENCE</scope>
    <source>
        <strain evidence="2">Dzin_1.0</strain>
        <tissue evidence="2">Leaf</tissue>
    </source>
</reference>
<dbReference type="PANTHER" id="PTHR12069:SF0">
    <property type="entry name" value="DNA-DIRECTED RNA POLYMERASE III SUBUNIT RPC5"/>
    <property type="match status" value="1"/>
</dbReference>
<name>A0A9D5DCL8_9LILI</name>
<protein>
    <recommendedName>
        <fullName evidence="4">DNA-directed RNA polymerase III subunit RPC5</fullName>
    </recommendedName>
</protein>
<organism evidence="2 3">
    <name type="scientific">Dioscorea zingiberensis</name>
    <dbReference type="NCBI Taxonomy" id="325984"/>
    <lineage>
        <taxon>Eukaryota</taxon>
        <taxon>Viridiplantae</taxon>
        <taxon>Streptophyta</taxon>
        <taxon>Embryophyta</taxon>
        <taxon>Tracheophyta</taxon>
        <taxon>Spermatophyta</taxon>
        <taxon>Magnoliopsida</taxon>
        <taxon>Liliopsida</taxon>
        <taxon>Dioscoreales</taxon>
        <taxon>Dioscoreaceae</taxon>
        <taxon>Dioscorea</taxon>
    </lineage>
</organism>
<feature type="compositionally biased region" description="Basic and acidic residues" evidence="1">
    <location>
        <begin position="1"/>
        <end position="11"/>
    </location>
</feature>
<dbReference type="GO" id="GO:0042797">
    <property type="term" value="P:tRNA transcription by RNA polymerase III"/>
    <property type="evidence" value="ECO:0007669"/>
    <property type="project" value="TreeGrafter"/>
</dbReference>
<reference evidence="2" key="2">
    <citation type="journal article" date="2022" name="Hortic Res">
        <title>The genome of Dioscorea zingiberensis sheds light on the biosynthesis, origin and evolution of the medicinally important diosgenin saponins.</title>
        <authorList>
            <person name="Li Y."/>
            <person name="Tan C."/>
            <person name="Li Z."/>
            <person name="Guo J."/>
            <person name="Li S."/>
            <person name="Chen X."/>
            <person name="Wang C."/>
            <person name="Dai X."/>
            <person name="Yang H."/>
            <person name="Song W."/>
            <person name="Hou L."/>
            <person name="Xu J."/>
            <person name="Tong Z."/>
            <person name="Xu A."/>
            <person name="Yuan X."/>
            <person name="Wang W."/>
            <person name="Yang Q."/>
            <person name="Chen L."/>
            <person name="Sun Z."/>
            <person name="Wang K."/>
            <person name="Pan B."/>
            <person name="Chen J."/>
            <person name="Bao Y."/>
            <person name="Liu F."/>
            <person name="Qi X."/>
            <person name="Gang D.R."/>
            <person name="Wen J."/>
            <person name="Li J."/>
        </authorList>
    </citation>
    <scope>NUCLEOTIDE SEQUENCE</scope>
    <source>
        <strain evidence="2">Dzin_1.0</strain>
    </source>
</reference>
<dbReference type="GO" id="GO:0005666">
    <property type="term" value="C:RNA polymerase III complex"/>
    <property type="evidence" value="ECO:0007669"/>
    <property type="project" value="TreeGrafter"/>
</dbReference>
<evidence type="ECO:0008006" key="4">
    <source>
        <dbReference type="Google" id="ProtNLM"/>
    </source>
</evidence>
<keyword evidence="3" id="KW-1185">Reference proteome</keyword>
<feature type="region of interest" description="Disordered" evidence="1">
    <location>
        <begin position="1"/>
        <end position="58"/>
    </location>
</feature>
<evidence type="ECO:0000256" key="1">
    <source>
        <dbReference type="SAM" id="MobiDB-lite"/>
    </source>
</evidence>
<proteinExistence type="predicted"/>
<dbReference type="InterPro" id="IPR006886">
    <property type="entry name" value="RNA_pol_III_Rpc5"/>
</dbReference>
<evidence type="ECO:0000313" key="3">
    <source>
        <dbReference type="Proteomes" id="UP001085076"/>
    </source>
</evidence>
<comment type="caution">
    <text evidence="2">The sequence shown here is derived from an EMBL/GenBank/DDBJ whole genome shotgun (WGS) entry which is preliminary data.</text>
</comment>
<feature type="region of interest" description="Disordered" evidence="1">
    <location>
        <begin position="478"/>
        <end position="504"/>
    </location>
</feature>
<evidence type="ECO:0000313" key="2">
    <source>
        <dbReference type="EMBL" id="KAJ0989486.1"/>
    </source>
</evidence>
<dbReference type="AlphaFoldDB" id="A0A9D5DCL8"/>
<gene>
    <name evidence="2" type="ORF">J5N97_007842</name>
</gene>
<feature type="compositionally biased region" description="Low complexity" evidence="1">
    <location>
        <begin position="27"/>
        <end position="37"/>
    </location>
</feature>
<dbReference type="EMBL" id="JAGGNH010000001">
    <property type="protein sequence ID" value="KAJ0989486.1"/>
    <property type="molecule type" value="Genomic_DNA"/>
</dbReference>
<dbReference type="Proteomes" id="UP001085076">
    <property type="component" value="Miscellaneous, Linkage group lg01"/>
</dbReference>
<sequence>MDGAGEEKPFDLSDDVALGLEPDSSRSRPSSSRGVSRFQPKLKGKLKAEPVDTPLPPRIPIKMEEATLEDLTPGPAPAPSFASVPTFNGILDEDPINLMDIDDGEDRVIKEIDVFLNPSLDDHTKLYVMQYPLRPSWRPYELSERLKEVRISPKQSKFEVDLELDAGENYDEDATDASSERKVTLSSSEAPFTTQYAVGVLVGDKLYLNPLDGVVQFRPSMAHVNSGGLQKQKKIVQEVASDDSHSNVENAEAWVSLDYHAKGSSFSGAYQQKMVAEAHDPIRFLLSPSDYVNSLCPLASSDSKKTKGLSKRNLLSMPLEERLKKWLCEGPQVNRFNAIMHLTPNESTNEVLKVIQRYADLVQGLWITKSSLLFKEEQAHVRDYFLFLLSKNHVVPSSKITGTKFGEFSNLKEILSQLAVKGPTNDWKLKDAPDRSFIERFPNIVKEQEHSWSSREVHFSDLSAPIGKHKDLMTKSSLDSSGGVSFGATRSNDGSTSTRTSALSNETREFLPKVIQQILRNQKVSSPKAIIQGLRELAKILRARPKDDRRYVAVADAAVYAAKASFSELQVVLSQVAVNIHGVYVLKSLGNPLIDPLRDVVIELFCHKEPQAKLKKQEVQQAAQIRLKRDITEQEYSQVMKDLCDSKNGGVWVLKNGDRNPN</sequence>
<dbReference type="Pfam" id="PF04801">
    <property type="entry name" value="RPC5"/>
    <property type="match status" value="1"/>
</dbReference>
<dbReference type="PANTHER" id="PTHR12069">
    <property type="entry name" value="DNA-DIRECTED RNA POLYMERASES III 80 KDA POLYPEPTIDE RNA POLYMERASE III SUBUNIT 5"/>
    <property type="match status" value="1"/>
</dbReference>